<keyword evidence="3" id="KW-1185">Reference proteome</keyword>
<evidence type="ECO:0000313" key="2">
    <source>
        <dbReference type="EMBL" id="MBK3496462.1"/>
    </source>
</evidence>
<keyword evidence="1" id="KW-0472">Membrane</keyword>
<feature type="transmembrane region" description="Helical" evidence="1">
    <location>
        <begin position="57"/>
        <end position="75"/>
    </location>
</feature>
<dbReference type="RefSeq" id="WP_100797589.1">
    <property type="nucleotide sequence ID" value="NZ_JAEOAH010000031.1"/>
</dbReference>
<sequence length="82" mass="9035">MILILASSVLAFILILSEYLKSSKIFNVFYLISLVSVIFTFVSFIVIGGFEALGYSFISLLFGIVGVGGMLVTLFKKKQLNM</sequence>
<organism evidence="2 3">
    <name type="scientific">Viridibacillus soli</name>
    <dbReference type="NCBI Taxonomy" id="2798301"/>
    <lineage>
        <taxon>Bacteria</taxon>
        <taxon>Bacillati</taxon>
        <taxon>Bacillota</taxon>
        <taxon>Bacilli</taxon>
        <taxon>Bacillales</taxon>
        <taxon>Caryophanaceae</taxon>
        <taxon>Viridibacillus</taxon>
    </lineage>
</organism>
<dbReference type="Proteomes" id="UP000618943">
    <property type="component" value="Unassembled WGS sequence"/>
</dbReference>
<gene>
    <name evidence="2" type="ORF">JFL43_16670</name>
</gene>
<keyword evidence="1" id="KW-0812">Transmembrane</keyword>
<evidence type="ECO:0008006" key="4">
    <source>
        <dbReference type="Google" id="ProtNLM"/>
    </source>
</evidence>
<proteinExistence type="predicted"/>
<protein>
    <recommendedName>
        <fullName evidence="4">Sodium:dicarboxylate symporter</fullName>
    </recommendedName>
</protein>
<evidence type="ECO:0000313" key="3">
    <source>
        <dbReference type="Proteomes" id="UP000618943"/>
    </source>
</evidence>
<dbReference type="EMBL" id="JAEOAH010000031">
    <property type="protein sequence ID" value="MBK3496462.1"/>
    <property type="molecule type" value="Genomic_DNA"/>
</dbReference>
<name>A0ABS1HAK0_9BACL</name>
<evidence type="ECO:0000256" key="1">
    <source>
        <dbReference type="SAM" id="Phobius"/>
    </source>
</evidence>
<reference evidence="2 3" key="1">
    <citation type="submission" date="2020-12" db="EMBL/GenBank/DDBJ databases">
        <title>YIM B01967 draft genome.</title>
        <authorList>
            <person name="Yan X."/>
        </authorList>
    </citation>
    <scope>NUCLEOTIDE SEQUENCE [LARGE SCALE GENOMIC DNA]</scope>
    <source>
        <strain evidence="2 3">YIM B01967</strain>
    </source>
</reference>
<keyword evidence="1" id="KW-1133">Transmembrane helix</keyword>
<comment type="caution">
    <text evidence="2">The sequence shown here is derived from an EMBL/GenBank/DDBJ whole genome shotgun (WGS) entry which is preliminary data.</text>
</comment>
<feature type="transmembrane region" description="Helical" evidence="1">
    <location>
        <begin position="27"/>
        <end position="50"/>
    </location>
</feature>
<accession>A0ABS1HAK0</accession>